<dbReference type="InterPro" id="IPR007712">
    <property type="entry name" value="RelE/ParE_toxin"/>
</dbReference>
<dbReference type="InterPro" id="IPR035093">
    <property type="entry name" value="RelE/ParE_toxin_dom_sf"/>
</dbReference>
<organism evidence="2 3">
    <name type="scientific">Puia dinghuensis</name>
    <dbReference type="NCBI Taxonomy" id="1792502"/>
    <lineage>
        <taxon>Bacteria</taxon>
        <taxon>Pseudomonadati</taxon>
        <taxon>Bacteroidota</taxon>
        <taxon>Chitinophagia</taxon>
        <taxon>Chitinophagales</taxon>
        <taxon>Chitinophagaceae</taxon>
        <taxon>Puia</taxon>
    </lineage>
</organism>
<proteinExistence type="predicted"/>
<dbReference type="Proteomes" id="UP000607559">
    <property type="component" value="Unassembled WGS sequence"/>
</dbReference>
<dbReference type="Gene3D" id="3.30.2310.20">
    <property type="entry name" value="RelE-like"/>
    <property type="match status" value="1"/>
</dbReference>
<gene>
    <name evidence="2" type="ORF">GCM10011511_37610</name>
</gene>
<evidence type="ECO:0000313" key="2">
    <source>
        <dbReference type="EMBL" id="GGB10507.1"/>
    </source>
</evidence>
<dbReference type="AlphaFoldDB" id="A0A8J2XSM7"/>
<accession>A0A8J2XSM7</accession>
<dbReference type="EMBL" id="BMJC01000004">
    <property type="protein sequence ID" value="GGB10507.1"/>
    <property type="molecule type" value="Genomic_DNA"/>
</dbReference>
<comment type="caution">
    <text evidence="2">The sequence shown here is derived from an EMBL/GenBank/DDBJ whole genome shotgun (WGS) entry which is preliminary data.</text>
</comment>
<protein>
    <submittedName>
        <fullName evidence="2">Toxin, RelE family protein</fullName>
    </submittedName>
</protein>
<dbReference type="Pfam" id="PF05016">
    <property type="entry name" value="ParE_toxin"/>
    <property type="match status" value="1"/>
</dbReference>
<reference evidence="2" key="2">
    <citation type="submission" date="2020-09" db="EMBL/GenBank/DDBJ databases">
        <authorList>
            <person name="Sun Q."/>
            <person name="Zhou Y."/>
        </authorList>
    </citation>
    <scope>NUCLEOTIDE SEQUENCE</scope>
    <source>
        <strain evidence="2">CGMCC 1.15448</strain>
    </source>
</reference>
<keyword evidence="3" id="KW-1185">Reference proteome</keyword>
<name>A0A8J2XSM7_9BACT</name>
<evidence type="ECO:0000313" key="3">
    <source>
        <dbReference type="Proteomes" id="UP000607559"/>
    </source>
</evidence>
<sequence>MSYQVVFQSEAVIDTQTAFEWYEQQRSGLGYELIEEIEEALERLSRHPQHYSAPNQKYRKLRIKRFPYLIIFEIEDLKVIVIAVRRISQEPIH</sequence>
<reference evidence="2" key="1">
    <citation type="journal article" date="2014" name="Int. J. Syst. Evol. Microbiol.">
        <title>Complete genome sequence of Corynebacterium casei LMG S-19264T (=DSM 44701T), isolated from a smear-ripened cheese.</title>
        <authorList>
            <consortium name="US DOE Joint Genome Institute (JGI-PGF)"/>
            <person name="Walter F."/>
            <person name="Albersmeier A."/>
            <person name="Kalinowski J."/>
            <person name="Ruckert C."/>
        </authorList>
    </citation>
    <scope>NUCLEOTIDE SEQUENCE</scope>
    <source>
        <strain evidence="2">CGMCC 1.15448</strain>
    </source>
</reference>
<evidence type="ECO:0000256" key="1">
    <source>
        <dbReference type="ARBA" id="ARBA00022649"/>
    </source>
</evidence>
<keyword evidence="1" id="KW-1277">Toxin-antitoxin system</keyword>
<dbReference type="RefSeq" id="WP_188934554.1">
    <property type="nucleotide sequence ID" value="NZ_BMJC01000004.1"/>
</dbReference>